<proteinExistence type="predicted"/>
<protein>
    <submittedName>
        <fullName evidence="1">Uncharacterized protein</fullName>
    </submittedName>
</protein>
<dbReference type="InParanoid" id="A0A6C2YUJ8"/>
<name>A0A6C2YUJ8_9BACT</name>
<accession>A0A6C2YUJ8</accession>
<dbReference type="EMBL" id="LR593887">
    <property type="protein sequence ID" value="VTS07936.1"/>
    <property type="molecule type" value="Genomic_DNA"/>
</dbReference>
<gene>
    <name evidence="1" type="ORF">GMBLW1_39030</name>
</gene>
<dbReference type="RefSeq" id="WP_162660385.1">
    <property type="nucleotide sequence ID" value="NZ_LR593887.1"/>
</dbReference>
<dbReference type="AlphaFoldDB" id="A0A6C2YUJ8"/>
<keyword evidence="2" id="KW-1185">Reference proteome</keyword>
<dbReference type="Proteomes" id="UP000464378">
    <property type="component" value="Chromosome"/>
</dbReference>
<evidence type="ECO:0000313" key="1">
    <source>
        <dbReference type="EMBL" id="VIP05290.1"/>
    </source>
</evidence>
<dbReference type="KEGG" id="tim:GMBLW1_39030"/>
<dbReference type="EMBL" id="LR586016">
    <property type="protein sequence ID" value="VIP05290.1"/>
    <property type="molecule type" value="Genomic_DNA"/>
</dbReference>
<evidence type="ECO:0000313" key="2">
    <source>
        <dbReference type="Proteomes" id="UP000464378"/>
    </source>
</evidence>
<sequence>MIWQDVVVRRPLGDQEMVRGLAAGFGVNPHEVLVHRGADDFPEPGGAKVVCVASERAEGFRSVISLYTYFDLPREDDPVAVVKEFARVAQTECLMTDDSPDPYTMICVLPIGDVVSVKLDVDRLDDKGEYHIRE</sequence>
<organism evidence="1">
    <name type="scientific">Tuwongella immobilis</name>
    <dbReference type="NCBI Taxonomy" id="692036"/>
    <lineage>
        <taxon>Bacteria</taxon>
        <taxon>Pseudomonadati</taxon>
        <taxon>Planctomycetota</taxon>
        <taxon>Planctomycetia</taxon>
        <taxon>Gemmatales</taxon>
        <taxon>Gemmataceae</taxon>
        <taxon>Tuwongella</taxon>
    </lineage>
</organism>
<reference evidence="1" key="1">
    <citation type="submission" date="2019-04" db="EMBL/GenBank/DDBJ databases">
        <authorList>
            <consortium name="Science for Life Laboratories"/>
        </authorList>
    </citation>
    <scope>NUCLEOTIDE SEQUENCE</scope>
    <source>
        <strain evidence="1">MBLW1</strain>
    </source>
</reference>